<feature type="compositionally biased region" description="Pro residues" evidence="3">
    <location>
        <begin position="766"/>
        <end position="776"/>
    </location>
</feature>
<feature type="compositionally biased region" description="Basic and acidic residues" evidence="3">
    <location>
        <begin position="1259"/>
        <end position="1273"/>
    </location>
</feature>
<dbReference type="GO" id="GO:0003714">
    <property type="term" value="F:transcription corepressor activity"/>
    <property type="evidence" value="ECO:0007669"/>
    <property type="project" value="TreeGrafter"/>
</dbReference>
<evidence type="ECO:0000313" key="5">
    <source>
        <dbReference type="Proteomes" id="UP001153620"/>
    </source>
</evidence>
<evidence type="ECO:0000256" key="1">
    <source>
        <dbReference type="ARBA" id="ARBA00034703"/>
    </source>
</evidence>
<evidence type="ECO:0000313" key="4">
    <source>
        <dbReference type="EMBL" id="CAG9800267.1"/>
    </source>
</evidence>
<feature type="region of interest" description="Disordered" evidence="3">
    <location>
        <begin position="919"/>
        <end position="954"/>
    </location>
</feature>
<feature type="region of interest" description="Disordered" evidence="3">
    <location>
        <begin position="480"/>
        <end position="503"/>
    </location>
</feature>
<feature type="repeat" description="ANK" evidence="2">
    <location>
        <begin position="2465"/>
        <end position="2497"/>
    </location>
</feature>
<feature type="compositionally biased region" description="Basic and acidic residues" evidence="3">
    <location>
        <begin position="2098"/>
        <end position="2115"/>
    </location>
</feature>
<dbReference type="GO" id="GO:0000122">
    <property type="term" value="P:negative regulation of transcription by RNA polymerase II"/>
    <property type="evidence" value="ECO:0007669"/>
    <property type="project" value="TreeGrafter"/>
</dbReference>
<dbReference type="PANTHER" id="PTHR24117">
    <property type="entry name" value="AGAP007537-PB"/>
    <property type="match status" value="1"/>
</dbReference>
<feature type="compositionally biased region" description="Polar residues" evidence="3">
    <location>
        <begin position="1185"/>
        <end position="1197"/>
    </location>
</feature>
<dbReference type="PRINTS" id="PR01415">
    <property type="entry name" value="ANKYRIN"/>
</dbReference>
<feature type="compositionally biased region" description="Basic and acidic residues" evidence="3">
    <location>
        <begin position="1315"/>
        <end position="1331"/>
    </location>
</feature>
<feature type="compositionally biased region" description="Basic and acidic residues" evidence="3">
    <location>
        <begin position="22"/>
        <end position="63"/>
    </location>
</feature>
<feature type="compositionally biased region" description="Polar residues" evidence="3">
    <location>
        <begin position="400"/>
        <end position="419"/>
    </location>
</feature>
<comment type="similarity">
    <text evidence="1">Belongs to the BCOR family.</text>
</comment>
<feature type="compositionally biased region" description="Polar residues" evidence="3">
    <location>
        <begin position="719"/>
        <end position="734"/>
    </location>
</feature>
<dbReference type="PANTHER" id="PTHR24117:SF9">
    <property type="entry name" value="BCL-6 COREPRESSOR PCGF1 BINDING DOMAIN-CONTAINING PROTEIN"/>
    <property type="match status" value="1"/>
</dbReference>
<dbReference type="SUPFAM" id="SSF48403">
    <property type="entry name" value="Ankyrin repeat"/>
    <property type="match status" value="1"/>
</dbReference>
<feature type="region of interest" description="Disordered" evidence="3">
    <location>
        <begin position="1431"/>
        <end position="1451"/>
    </location>
</feature>
<feature type="compositionally biased region" description="Low complexity" evidence="3">
    <location>
        <begin position="87"/>
        <end position="100"/>
    </location>
</feature>
<feature type="compositionally biased region" description="Basic and acidic residues" evidence="3">
    <location>
        <begin position="1925"/>
        <end position="1948"/>
    </location>
</feature>
<feature type="compositionally biased region" description="Basic and acidic residues" evidence="3">
    <location>
        <begin position="1775"/>
        <end position="1802"/>
    </location>
</feature>
<accession>A0A9N9RNB6</accession>
<dbReference type="InterPro" id="IPR002110">
    <property type="entry name" value="Ankyrin_rpt"/>
</dbReference>
<feature type="compositionally biased region" description="Basic and acidic residues" evidence="3">
    <location>
        <begin position="1882"/>
        <end position="1899"/>
    </location>
</feature>
<feature type="compositionally biased region" description="Basic and acidic residues" evidence="3">
    <location>
        <begin position="2221"/>
        <end position="2235"/>
    </location>
</feature>
<feature type="compositionally biased region" description="Basic and acidic residues" evidence="3">
    <location>
        <begin position="1978"/>
        <end position="2011"/>
    </location>
</feature>
<feature type="region of interest" description="Disordered" evidence="3">
    <location>
        <begin position="1872"/>
        <end position="2011"/>
    </location>
</feature>
<feature type="compositionally biased region" description="Basic and acidic residues" evidence="3">
    <location>
        <begin position="662"/>
        <end position="690"/>
    </location>
</feature>
<feature type="region of interest" description="Disordered" evidence="3">
    <location>
        <begin position="2068"/>
        <end position="2206"/>
    </location>
</feature>
<feature type="compositionally biased region" description="Polar residues" evidence="3">
    <location>
        <begin position="66"/>
        <end position="77"/>
    </location>
</feature>
<organism evidence="4 5">
    <name type="scientific">Chironomus riparius</name>
    <dbReference type="NCBI Taxonomy" id="315576"/>
    <lineage>
        <taxon>Eukaryota</taxon>
        <taxon>Metazoa</taxon>
        <taxon>Ecdysozoa</taxon>
        <taxon>Arthropoda</taxon>
        <taxon>Hexapoda</taxon>
        <taxon>Insecta</taxon>
        <taxon>Pterygota</taxon>
        <taxon>Neoptera</taxon>
        <taxon>Endopterygota</taxon>
        <taxon>Diptera</taxon>
        <taxon>Nematocera</taxon>
        <taxon>Chironomoidea</taxon>
        <taxon>Chironomidae</taxon>
        <taxon>Chironominae</taxon>
        <taxon>Chironomus</taxon>
    </lineage>
</organism>
<evidence type="ECO:0000256" key="2">
    <source>
        <dbReference type="PROSITE-ProRule" id="PRU00023"/>
    </source>
</evidence>
<feature type="region of interest" description="Disordered" evidence="3">
    <location>
        <begin position="2326"/>
        <end position="2360"/>
    </location>
</feature>
<reference evidence="4" key="2">
    <citation type="submission" date="2022-10" db="EMBL/GenBank/DDBJ databases">
        <authorList>
            <consortium name="ENA_rothamsted_submissions"/>
            <consortium name="culmorum"/>
            <person name="King R."/>
        </authorList>
    </citation>
    <scope>NUCLEOTIDE SEQUENCE</scope>
</reference>
<feature type="compositionally biased region" description="Basic and acidic residues" evidence="3">
    <location>
        <begin position="232"/>
        <end position="242"/>
    </location>
</feature>
<feature type="compositionally biased region" description="Basic and acidic residues" evidence="3">
    <location>
        <begin position="1813"/>
        <end position="1826"/>
    </location>
</feature>
<dbReference type="EMBL" id="OU895877">
    <property type="protein sequence ID" value="CAG9800267.1"/>
    <property type="molecule type" value="Genomic_DNA"/>
</dbReference>
<dbReference type="Pfam" id="PF12796">
    <property type="entry name" value="Ank_2"/>
    <property type="match status" value="1"/>
</dbReference>
<evidence type="ECO:0000256" key="3">
    <source>
        <dbReference type="SAM" id="MobiDB-lite"/>
    </source>
</evidence>
<protein>
    <submittedName>
        <fullName evidence="4">Uncharacterized protein</fullName>
    </submittedName>
</protein>
<dbReference type="InterPro" id="IPR036770">
    <property type="entry name" value="Ankyrin_rpt-contain_sf"/>
</dbReference>
<feature type="compositionally biased region" description="Basic and acidic residues" evidence="3">
    <location>
        <begin position="2162"/>
        <end position="2189"/>
    </location>
</feature>
<feature type="region of interest" description="Disordered" evidence="3">
    <location>
        <begin position="2220"/>
        <end position="2266"/>
    </location>
</feature>
<feature type="compositionally biased region" description="Basic and acidic residues" evidence="3">
    <location>
        <begin position="1200"/>
        <end position="1209"/>
    </location>
</feature>
<reference evidence="4" key="1">
    <citation type="submission" date="2022-01" db="EMBL/GenBank/DDBJ databases">
        <authorList>
            <person name="King R."/>
        </authorList>
    </citation>
    <scope>NUCLEOTIDE SEQUENCE</scope>
</reference>
<feature type="compositionally biased region" description="Polar residues" evidence="3">
    <location>
        <begin position="803"/>
        <end position="814"/>
    </location>
</feature>
<feature type="repeat" description="ANK" evidence="2">
    <location>
        <begin position="2432"/>
        <end position="2458"/>
    </location>
</feature>
<feature type="compositionally biased region" description="Polar residues" evidence="3">
    <location>
        <begin position="1289"/>
        <end position="1300"/>
    </location>
</feature>
<keyword evidence="2" id="KW-0040">ANK repeat</keyword>
<feature type="compositionally biased region" description="Low complexity" evidence="3">
    <location>
        <begin position="194"/>
        <end position="231"/>
    </location>
</feature>
<feature type="compositionally biased region" description="Basic and acidic residues" evidence="3">
    <location>
        <begin position="114"/>
        <end position="128"/>
    </location>
</feature>
<feature type="region of interest" description="Disordered" evidence="3">
    <location>
        <begin position="338"/>
        <end position="363"/>
    </location>
</feature>
<proteinExistence type="inferred from homology"/>
<feature type="region of interest" description="Disordered" evidence="3">
    <location>
        <begin position="1"/>
        <end position="152"/>
    </location>
</feature>
<feature type="region of interest" description="Disordered" evidence="3">
    <location>
        <begin position="1748"/>
        <end position="1845"/>
    </location>
</feature>
<keyword evidence="5" id="KW-1185">Reference proteome</keyword>
<sequence>MEPDQQSTAERDNETTQQTETEQIKCEEKCDKIEKPEETKINENSQSRETKPQEQNSIKKDDSNVVVPQSIQLNSTDNKSELETKTNETNSENNEASNSKNDVDKTNENSAELSDEKKSVEIENKNNNDSKTNSNYMSAFPGIKTGNPGGSDDKIEIDRESLFDRVILYSLKNTVVDNSRLDAAKNKYIKNNGNVNASFNNNNNNNNNNSSNINNNSNNSSNGSDSNSTSKSVEKLIEEFKGSCKSNNGNTPSTTTSKINNEQHKIDNKEILNGADKSIDSLEPANKNVENEKLVEDVKVSPKPSDDVVNSSSVHDVIDLKTNSPNMVVSQQQMNTENEGLDFRDSSSSNTKNNEDKAGPTMLDLSVKRDDKSVPPIKRSHALYVGIPDFSKQIFTAPSITRPTNTQMNPLPSSSSNNAGVAPKVRNPDFSSMSRAPELQMRNPDFSKGFGSLENPPPSNVPITPSNFPEIARKNNYISDLQLKPPPSASMTPSTSYKIDYRLPSMPPQKVLNEQQQNIDSNAHSKSPYPSSKGENESIYNQQLVDEPMAHIIHKNQFLPTTKESINSNWNENRERLLGGSSHYEMMQLNEKKMPGTSQLFPSNDDLRKLHPAHYPYAYKDRELQHQSNEFSLKQKEQLLRQEGTTITIKNESNAKTPTQEFPERRSADLFRDYKLKQPKESPDTARRVNEPPPLAYQQQYPDFPPNYLRSPKPENMNIKMNPTSPVPQSSHSSLEYPPLMPHYKTPSPIPHRQQKSPSMHGNSPMNPPQNWPPMPSQSSRHSMSPANMSSSPSHLYPHAGTSKPTISQSQSPITHYPYHTSPKLNHQMFKHPEATSSRPIDPKRPPMQSHSPVQNYYHQNYPDFGRKFGAERNNAMFMQEQGLRIPSSYSPIDTKPLTIDLPQPSIPLRQDLEIRSVREPSDNRHSQYRHPSSSNYVMSQERELSRLPPTQQLPLSENISIRMPEIRSQYPRLENEASIILPDLKIEKRISEPSKIYSPIPTRRQESIPELSIIPKIKTEPPSSTPTPSNSSIIKSSNTIFTAVKRESPLDLSVKTIKTKADSTGCDPDFRYKKESKLGLKVEFTPNFGNIAKTDCRQQARLGPQDYNLERSAHEIPVRYVKDQDIERNSIASKILEPQVATNSRNHFYDYKQQQPTSDADRPHAPVPMLPNYYPDRHKPNNVYEGNNNITSNAQLPENVRRSYENSRQENNYPPKTFQPIPQRTNYHSSQSMAQNNVPYPVINKTSPAMTSQPSNSKDPRYLEKERDRKYVENILYGRNRKELDQKPYQQDSRQFQPITSPPRKRHNEMSNQHMHDPTAPKQSRVEEPPRLYSSNMPPHAYERRESNMNACPPTHVRHETYPKVVSASTDTAYKHYPIPRKDVIKSAEIMAYNNQGPAANYYPNPKAEMIHRNDPSRSQKYYSREPDRNFYHHQQQPPPKQNFLQRPDDASYPVHIPRISHPVQDMSIKVEQLTPGPIPENQGEPQKLLNNILMPSSVSGSNGNIARGAEQSTIQKLKSNLELKEMQKLKKNELCEEIEHIKLLNTQPHHIKIDLSPRQFRTKGELKGYTPLPLNAETNKASPDIQQSATSGFDLLDWGSACNDFVQQLQTGNRKRLKKKRPFSATKNLIKNDEKMMARQPGTTANDLSEIPKEILQSINDNNEKYSSSDEDKPLVEIKNSITHDNMPEILTRNFREKQRQVIEQKYAARLGRPSSSESETDTRKALVIVKRVRRLRKREHLGIKKTDDEHSVEEGEIDDDAHNKNKNSKVPSKLDDLTSSDEDKKKSVNDDKKTSESKTVDGCSKRTRKSMSELKETQKKTAESSEDSSESTSEVETTEDKIKKLATERNAKKLKDLGDGSNFKVLLQEEETMTRSKRKLEIEKKLSNSKILRNDKIVQNITPDKKGKVDTYTSTNKKSPLKRKDSNKSEDSKRKMPESETEKESTNSTKKKQRKISRAGDKSSTEASEEEEEEANKTERLRPRKNKTESEITAKPATKETVKKKVAKEEIESTLKASDYKEGRRSLSALYPFREDKTSKFTPGWEMEAYNFKRSLNVPPGLITIGRPPQHGISHSLPDLDPQTSDTSEIFSEFIKSKDRDVGKDVRGEQSRTRNKLPPPPKPEIKKPPNSIIDLLHQRVIQSSNKKIKQTKKATTANNKDKDKNKYQDKDKVKEKEVAKPSKEANESQPTSASEKEGDNSFGYKKNIFEPFIITSRTRTENNAIRKKEILKEVFGTDEDRPRSAPPSAHEQNNTEVEGEKRLSFDQKYREYLEKMNVDFPERKTYLPDVTKIKQEIKEEEDDFDDNETVVASERDLVTPTLKSKTKKNRPRRLKGSSGFDYIRKKKKPTPNNSENPLNVNAIIKKRLAAMENQETKDENDISKEIKGWVLNKGVGESVLHKASRLNYVDVVAYCLDRISMSPDSKDNAGYTPLHEACSRGHLEIARLLLQYGANHSEAALSGIRPLHEAIENGHIEMVRLLLSFGADPCLATYSGQLPITMADDKEMEDFLSAYLIDTDHKEGRKTSWAMDGAFKIEDPDEIGYDIFSNVPIVKTDLGSSVASILSTSMTSLVTATTQLSDNETVISETATTIPSKILSTTPQMKAPIQDLIKYQHKMKKCDTNSNNLVVSDANNTESSKGIIAASKKTKSCSVILNNIDSTMKKIKKLPSISKLDSHTIKSNEAIHKIEEISNHKEDYDDMIIDENLESDCEFFELEESEAPLPPLYLLRGEGSDKWMLLADLCILLKVKSKEAVLKQICPSSPPSANKELIRELKMSEFLEKAICLQLFCAGEKINIRASKVSLVRYTENVKNLLGVHTIKMNL</sequence>
<feature type="compositionally biased region" description="Polar residues" evidence="3">
    <location>
        <begin position="1210"/>
        <end position="1258"/>
    </location>
</feature>
<feature type="region of interest" description="Disordered" evidence="3">
    <location>
        <begin position="1178"/>
        <end position="1334"/>
    </location>
</feature>
<feature type="compositionally biased region" description="Basic residues" evidence="3">
    <location>
        <begin position="2327"/>
        <end position="2338"/>
    </location>
</feature>
<dbReference type="PROSITE" id="PS50088">
    <property type="entry name" value="ANK_REPEAT"/>
    <property type="match status" value="2"/>
</dbReference>
<feature type="compositionally biased region" description="Polar residues" evidence="3">
    <location>
        <begin position="930"/>
        <end position="939"/>
    </location>
</feature>
<feature type="region of interest" description="Disordered" evidence="3">
    <location>
        <begin position="400"/>
        <end position="468"/>
    </location>
</feature>
<feature type="compositionally biased region" description="Low complexity" evidence="3">
    <location>
        <begin position="246"/>
        <end position="257"/>
    </location>
</feature>
<dbReference type="OrthoDB" id="3666223at2759"/>
<dbReference type="InterPro" id="IPR047144">
    <property type="entry name" value="BCOR-like"/>
</dbReference>
<name>A0A9N9RNB6_9DIPT</name>
<feature type="compositionally biased region" description="Low complexity" evidence="3">
    <location>
        <begin position="777"/>
        <end position="795"/>
    </location>
</feature>
<feature type="compositionally biased region" description="Polar residues" evidence="3">
    <location>
        <begin position="651"/>
        <end position="660"/>
    </location>
</feature>
<dbReference type="Proteomes" id="UP001153620">
    <property type="component" value="Chromosome 1"/>
</dbReference>
<gene>
    <name evidence="4" type="ORF">CHIRRI_LOCUS3217</name>
</gene>
<feature type="region of interest" description="Disordered" evidence="3">
    <location>
        <begin position="194"/>
        <end position="268"/>
    </location>
</feature>
<feature type="region of interest" description="Disordered" evidence="3">
    <location>
        <begin position="651"/>
        <end position="854"/>
    </location>
</feature>
<dbReference type="Gene3D" id="1.25.40.20">
    <property type="entry name" value="Ankyrin repeat-containing domain"/>
    <property type="match status" value="1"/>
</dbReference>
<dbReference type="PROSITE" id="PS50297">
    <property type="entry name" value="ANK_REP_REGION"/>
    <property type="match status" value="2"/>
</dbReference>
<dbReference type="GO" id="GO:0005634">
    <property type="term" value="C:nucleus"/>
    <property type="evidence" value="ECO:0007669"/>
    <property type="project" value="TreeGrafter"/>
</dbReference>
<dbReference type="SMART" id="SM00248">
    <property type="entry name" value="ANK"/>
    <property type="match status" value="3"/>
</dbReference>